<keyword evidence="6" id="KW-0808">Transferase</keyword>
<evidence type="ECO:0000313" key="14">
    <source>
        <dbReference type="EMBL" id="KXI14476.1"/>
    </source>
</evidence>
<dbReference type="EC" id="2.7.13.3" evidence="3"/>
<evidence type="ECO:0000259" key="13">
    <source>
        <dbReference type="PROSITE" id="PS50109"/>
    </source>
</evidence>
<comment type="catalytic activity">
    <reaction evidence="1">
        <text>ATP + protein L-histidine = ADP + protein N-phospho-L-histidine.</text>
        <dbReference type="EC" id="2.7.13.3"/>
    </reaction>
</comment>
<dbReference type="SMART" id="SM00387">
    <property type="entry name" value="HATPase_c"/>
    <property type="match status" value="1"/>
</dbReference>
<keyword evidence="11 12" id="KW-0472">Membrane</keyword>
<keyword evidence="9 12" id="KW-1133">Transmembrane helix</keyword>
<dbReference type="InterPro" id="IPR003594">
    <property type="entry name" value="HATPase_dom"/>
</dbReference>
<reference evidence="14 15" key="1">
    <citation type="submission" date="2016-02" db="EMBL/GenBank/DDBJ databases">
        <authorList>
            <person name="Wen L."/>
            <person name="He K."/>
            <person name="Yang H."/>
        </authorList>
    </citation>
    <scope>NUCLEOTIDE SEQUENCE [LARGE SCALE GENOMIC DNA]</scope>
    <source>
        <strain evidence="14 15">MJR8628A</strain>
    </source>
</reference>
<evidence type="ECO:0000256" key="9">
    <source>
        <dbReference type="ARBA" id="ARBA00022989"/>
    </source>
</evidence>
<feature type="transmembrane region" description="Helical" evidence="12">
    <location>
        <begin position="159"/>
        <end position="178"/>
    </location>
</feature>
<feature type="transmembrane region" description="Helical" evidence="12">
    <location>
        <begin position="12"/>
        <end position="34"/>
    </location>
</feature>
<name>A0A135YYJ1_9FIRM</name>
<sequence>MHSFGKFISKHFFIYLSVVILIVLLDLLIFFLTFNGTVNSVSKDNPVQILEKVSNNLTIQNGEYKLNDKCQKDLTTNNIWGIVIDDSGNVVWKHNLPKEIPLNYSLQDVATFSKGYIEDYPVFTWKQGNDLLILGYPKNSYSKFMTNYLPLSAIQKTPFLILIMLVSNIAILFIVYYLSKRNVMLKISPILNGIDKLSHGETVTLNINGELEEIGNRINETSLQLKKQNQSRANWISGVSHDIRTPLSMIMGYADRISSSLNVEEDARKQANIIKIQSVKIKNLVQDLNLVSQLNYNVQPHQEKPVHLCKMIREIVAEYLNSNINNKFEFELNLNHNTEQITIIGDERLLCRAIQNIISNSINHNENGCIISVRLEIKRNNLELVVSDNGKGISEKELQKIQSAPHYFQSTDNRLDLRHGLGLLLVKEIISIHKGTVSISSALNKGFSTTISLPINNQ</sequence>
<dbReference type="PRINTS" id="PR00344">
    <property type="entry name" value="BCTRLSENSOR"/>
</dbReference>
<protein>
    <recommendedName>
        <fullName evidence="3">histidine kinase</fullName>
        <ecNumber evidence="3">2.7.13.3</ecNumber>
    </recommendedName>
</protein>
<dbReference type="SUPFAM" id="SSF55874">
    <property type="entry name" value="ATPase domain of HSP90 chaperone/DNA topoisomerase II/histidine kinase"/>
    <property type="match status" value="1"/>
</dbReference>
<evidence type="ECO:0000256" key="5">
    <source>
        <dbReference type="ARBA" id="ARBA00022553"/>
    </source>
</evidence>
<comment type="caution">
    <text evidence="14">The sequence shown here is derived from an EMBL/GenBank/DDBJ whole genome shotgun (WGS) entry which is preliminary data.</text>
</comment>
<dbReference type="SMART" id="SM00388">
    <property type="entry name" value="HisKA"/>
    <property type="match status" value="1"/>
</dbReference>
<dbReference type="GO" id="GO:0016036">
    <property type="term" value="P:cellular response to phosphate starvation"/>
    <property type="evidence" value="ECO:0007669"/>
    <property type="project" value="TreeGrafter"/>
</dbReference>
<dbReference type="GO" id="GO:0004721">
    <property type="term" value="F:phosphoprotein phosphatase activity"/>
    <property type="evidence" value="ECO:0007669"/>
    <property type="project" value="TreeGrafter"/>
</dbReference>
<dbReference type="PANTHER" id="PTHR45453">
    <property type="entry name" value="PHOSPHATE REGULON SENSOR PROTEIN PHOR"/>
    <property type="match status" value="1"/>
</dbReference>
<dbReference type="GO" id="GO:0000155">
    <property type="term" value="F:phosphorelay sensor kinase activity"/>
    <property type="evidence" value="ECO:0007669"/>
    <property type="project" value="InterPro"/>
</dbReference>
<feature type="domain" description="Histidine kinase" evidence="13">
    <location>
        <begin position="238"/>
        <end position="457"/>
    </location>
</feature>
<keyword evidence="10" id="KW-0902">Two-component regulatory system</keyword>
<evidence type="ECO:0000256" key="8">
    <source>
        <dbReference type="ARBA" id="ARBA00022777"/>
    </source>
</evidence>
<evidence type="ECO:0000256" key="1">
    <source>
        <dbReference type="ARBA" id="ARBA00000085"/>
    </source>
</evidence>
<proteinExistence type="predicted"/>
<keyword evidence="5" id="KW-0597">Phosphoprotein</keyword>
<dbReference type="InterPro" id="IPR036097">
    <property type="entry name" value="HisK_dim/P_sf"/>
</dbReference>
<keyword evidence="7 12" id="KW-0812">Transmembrane</keyword>
<dbReference type="SUPFAM" id="SSF47384">
    <property type="entry name" value="Homodimeric domain of signal transducing histidine kinase"/>
    <property type="match status" value="1"/>
</dbReference>
<dbReference type="Pfam" id="PF02518">
    <property type="entry name" value="HATPase_c"/>
    <property type="match status" value="1"/>
</dbReference>
<evidence type="ECO:0000256" key="10">
    <source>
        <dbReference type="ARBA" id="ARBA00023012"/>
    </source>
</evidence>
<keyword evidence="4" id="KW-1003">Cell membrane</keyword>
<dbReference type="GO" id="GO:0005886">
    <property type="term" value="C:plasma membrane"/>
    <property type="evidence" value="ECO:0007669"/>
    <property type="project" value="UniProtKB-SubCell"/>
</dbReference>
<evidence type="ECO:0000256" key="4">
    <source>
        <dbReference type="ARBA" id="ARBA00022475"/>
    </source>
</evidence>
<dbReference type="InterPro" id="IPR005467">
    <property type="entry name" value="His_kinase_dom"/>
</dbReference>
<dbReference type="PANTHER" id="PTHR45453:SF2">
    <property type="entry name" value="HISTIDINE KINASE"/>
    <property type="match status" value="1"/>
</dbReference>
<evidence type="ECO:0000256" key="2">
    <source>
        <dbReference type="ARBA" id="ARBA00004651"/>
    </source>
</evidence>
<organism evidence="14 15">
    <name type="scientific">Peptostreptococcus anaerobius</name>
    <dbReference type="NCBI Taxonomy" id="1261"/>
    <lineage>
        <taxon>Bacteria</taxon>
        <taxon>Bacillati</taxon>
        <taxon>Bacillota</taxon>
        <taxon>Clostridia</taxon>
        <taxon>Peptostreptococcales</taxon>
        <taxon>Peptostreptococcaceae</taxon>
        <taxon>Peptostreptococcus</taxon>
    </lineage>
</organism>
<dbReference type="Pfam" id="PF00512">
    <property type="entry name" value="HisKA"/>
    <property type="match status" value="1"/>
</dbReference>
<accession>A0A135YYJ1</accession>
<dbReference type="STRING" id="1261.HMPREF3195_00193"/>
<dbReference type="PROSITE" id="PS50109">
    <property type="entry name" value="HIS_KIN"/>
    <property type="match status" value="1"/>
</dbReference>
<dbReference type="InterPro" id="IPR050351">
    <property type="entry name" value="BphY/WalK/GraS-like"/>
</dbReference>
<evidence type="ECO:0000313" key="15">
    <source>
        <dbReference type="Proteomes" id="UP000070326"/>
    </source>
</evidence>
<dbReference type="Proteomes" id="UP000070326">
    <property type="component" value="Unassembled WGS sequence"/>
</dbReference>
<dbReference type="Gene3D" id="1.10.287.130">
    <property type="match status" value="1"/>
</dbReference>
<keyword evidence="8 14" id="KW-0418">Kinase</keyword>
<dbReference type="PATRIC" id="fig|1261.5.peg.197"/>
<dbReference type="InterPro" id="IPR004358">
    <property type="entry name" value="Sig_transdc_His_kin-like_C"/>
</dbReference>
<gene>
    <name evidence="14" type="ORF">HMPREF3195_00193</name>
</gene>
<dbReference type="CDD" id="cd00082">
    <property type="entry name" value="HisKA"/>
    <property type="match status" value="1"/>
</dbReference>
<comment type="subcellular location">
    <subcellularLocation>
        <location evidence="2">Cell membrane</location>
        <topology evidence="2">Multi-pass membrane protein</topology>
    </subcellularLocation>
</comment>
<evidence type="ECO:0000256" key="11">
    <source>
        <dbReference type="ARBA" id="ARBA00023136"/>
    </source>
</evidence>
<dbReference type="InterPro" id="IPR036890">
    <property type="entry name" value="HATPase_C_sf"/>
</dbReference>
<evidence type="ECO:0000256" key="6">
    <source>
        <dbReference type="ARBA" id="ARBA00022679"/>
    </source>
</evidence>
<dbReference type="Gene3D" id="3.30.565.10">
    <property type="entry name" value="Histidine kinase-like ATPase, C-terminal domain"/>
    <property type="match status" value="1"/>
</dbReference>
<evidence type="ECO:0000256" key="3">
    <source>
        <dbReference type="ARBA" id="ARBA00012438"/>
    </source>
</evidence>
<dbReference type="InterPro" id="IPR003661">
    <property type="entry name" value="HisK_dim/P_dom"/>
</dbReference>
<evidence type="ECO:0000256" key="7">
    <source>
        <dbReference type="ARBA" id="ARBA00022692"/>
    </source>
</evidence>
<evidence type="ECO:0000256" key="12">
    <source>
        <dbReference type="SAM" id="Phobius"/>
    </source>
</evidence>
<dbReference type="EMBL" id="LSQZ01000006">
    <property type="protein sequence ID" value="KXI14476.1"/>
    <property type="molecule type" value="Genomic_DNA"/>
</dbReference>
<dbReference type="AlphaFoldDB" id="A0A135YYJ1"/>